<evidence type="ECO:0000256" key="3">
    <source>
        <dbReference type="ARBA" id="ARBA00010134"/>
    </source>
</evidence>
<reference evidence="20" key="1">
    <citation type="submission" date="2025-08" db="UniProtKB">
        <authorList>
            <consortium name="Ensembl"/>
        </authorList>
    </citation>
    <scope>IDENTIFICATION</scope>
</reference>
<organism evidence="20 21">
    <name type="scientific">Leptobrachium leishanense</name>
    <name type="common">Leishan spiny toad</name>
    <dbReference type="NCBI Taxonomy" id="445787"/>
    <lineage>
        <taxon>Eukaryota</taxon>
        <taxon>Metazoa</taxon>
        <taxon>Chordata</taxon>
        <taxon>Craniata</taxon>
        <taxon>Vertebrata</taxon>
        <taxon>Euteleostomi</taxon>
        <taxon>Amphibia</taxon>
        <taxon>Batrachia</taxon>
        <taxon>Anura</taxon>
        <taxon>Pelobatoidea</taxon>
        <taxon>Megophryidae</taxon>
        <taxon>Leptobrachium</taxon>
    </lineage>
</organism>
<proteinExistence type="inferred from homology"/>
<feature type="domain" description="Caspase family p10" evidence="18">
    <location>
        <begin position="416"/>
        <end position="505"/>
    </location>
</feature>
<dbReference type="Pfam" id="PF01335">
    <property type="entry name" value="DED"/>
    <property type="match status" value="2"/>
</dbReference>
<dbReference type="AlphaFoldDB" id="A0A8C5Q2T5"/>
<evidence type="ECO:0000256" key="4">
    <source>
        <dbReference type="ARBA" id="ARBA00022490"/>
    </source>
</evidence>
<evidence type="ECO:0000256" key="9">
    <source>
        <dbReference type="ARBA" id="ARBA00022801"/>
    </source>
</evidence>
<evidence type="ECO:0000256" key="8">
    <source>
        <dbReference type="ARBA" id="ARBA00022737"/>
    </source>
</evidence>
<dbReference type="SMART" id="SM00031">
    <property type="entry name" value="DED"/>
    <property type="match status" value="2"/>
</dbReference>
<evidence type="ECO:0000256" key="10">
    <source>
        <dbReference type="ARBA" id="ARBA00022807"/>
    </source>
</evidence>
<dbReference type="PANTHER" id="PTHR48169:SF7">
    <property type="entry name" value="CASPASE 10"/>
    <property type="match status" value="1"/>
</dbReference>
<dbReference type="SMART" id="SM00115">
    <property type="entry name" value="CASc"/>
    <property type="match status" value="1"/>
</dbReference>
<keyword evidence="8" id="KW-0677">Repeat</keyword>
<dbReference type="InterPro" id="IPR016129">
    <property type="entry name" value="Caspase_his_AS"/>
</dbReference>
<dbReference type="GO" id="GO:0043065">
    <property type="term" value="P:positive regulation of apoptotic process"/>
    <property type="evidence" value="ECO:0007669"/>
    <property type="project" value="UniProtKB-ARBA"/>
</dbReference>
<evidence type="ECO:0000259" key="17">
    <source>
        <dbReference type="PROSITE" id="PS50168"/>
    </source>
</evidence>
<dbReference type="OrthoDB" id="6114029at2759"/>
<evidence type="ECO:0000256" key="14">
    <source>
        <dbReference type="ARBA" id="ARBA00066479"/>
    </source>
</evidence>
<dbReference type="GO" id="GO:0005886">
    <property type="term" value="C:plasma membrane"/>
    <property type="evidence" value="ECO:0007669"/>
    <property type="project" value="UniProtKB-ARBA"/>
</dbReference>
<keyword evidence="12" id="KW-0539">Nucleus</keyword>
<keyword evidence="5" id="KW-0597">Phosphoprotein</keyword>
<evidence type="ECO:0000256" key="13">
    <source>
        <dbReference type="ARBA" id="ARBA00051626"/>
    </source>
</evidence>
<dbReference type="InterPro" id="IPR002138">
    <property type="entry name" value="Pept_C14_p10"/>
</dbReference>
<dbReference type="GO" id="GO:0004197">
    <property type="term" value="F:cysteine-type endopeptidase activity"/>
    <property type="evidence" value="ECO:0007669"/>
    <property type="project" value="InterPro"/>
</dbReference>
<dbReference type="GO" id="GO:0006508">
    <property type="term" value="P:proteolysis"/>
    <property type="evidence" value="ECO:0007669"/>
    <property type="project" value="UniProtKB-KW"/>
</dbReference>
<dbReference type="SUPFAM" id="SSF47986">
    <property type="entry name" value="DEATH domain"/>
    <property type="match status" value="2"/>
</dbReference>
<keyword evidence="11" id="KW-0865">Zymogen</keyword>
<dbReference type="PROSITE" id="PS50208">
    <property type="entry name" value="CASPASE_P20"/>
    <property type="match status" value="1"/>
</dbReference>
<feature type="domain" description="Caspase family p20" evidence="19">
    <location>
        <begin position="276"/>
        <end position="398"/>
    </location>
</feature>
<dbReference type="InterPro" id="IPR029030">
    <property type="entry name" value="Caspase-like_dom_sf"/>
</dbReference>
<dbReference type="PROSITE" id="PS50207">
    <property type="entry name" value="CASPASE_P10"/>
    <property type="match status" value="1"/>
</dbReference>
<protein>
    <recommendedName>
        <fullName evidence="15">Caspase-8</fullName>
        <ecNumber evidence="14">3.4.22.61</ecNumber>
    </recommendedName>
</protein>
<evidence type="ECO:0000256" key="6">
    <source>
        <dbReference type="ARBA" id="ARBA00022670"/>
    </source>
</evidence>
<evidence type="ECO:0000256" key="12">
    <source>
        <dbReference type="ARBA" id="ARBA00023242"/>
    </source>
</evidence>
<dbReference type="PROSITE" id="PS50168">
    <property type="entry name" value="DED"/>
    <property type="match status" value="2"/>
</dbReference>
<evidence type="ECO:0000256" key="15">
    <source>
        <dbReference type="ARBA" id="ARBA00068172"/>
    </source>
</evidence>
<comment type="catalytic activity">
    <reaction evidence="13">
        <text>Strict requirement for Asp at position P1 and has a preferred cleavage sequence of (Leu/Asp/Val)-Glu-Thr-Asp-|-(Gly/Ser/Ala).</text>
        <dbReference type="EC" id="3.4.22.61"/>
    </reaction>
</comment>
<evidence type="ECO:0000259" key="18">
    <source>
        <dbReference type="PROSITE" id="PS50207"/>
    </source>
</evidence>
<dbReference type="GO" id="GO:0006915">
    <property type="term" value="P:apoptotic process"/>
    <property type="evidence" value="ECO:0007669"/>
    <property type="project" value="UniProtKB-KW"/>
</dbReference>
<feature type="domain" description="DED" evidence="17">
    <location>
        <begin position="98"/>
        <end position="172"/>
    </location>
</feature>
<evidence type="ECO:0000256" key="1">
    <source>
        <dbReference type="ARBA" id="ARBA00004123"/>
    </source>
</evidence>
<dbReference type="PROSITE" id="PS01121">
    <property type="entry name" value="CASPASE_HIS"/>
    <property type="match status" value="1"/>
</dbReference>
<evidence type="ECO:0000256" key="5">
    <source>
        <dbReference type="ARBA" id="ARBA00022553"/>
    </source>
</evidence>
<dbReference type="InterPro" id="IPR001875">
    <property type="entry name" value="DED_dom"/>
</dbReference>
<dbReference type="PRINTS" id="PR00376">
    <property type="entry name" value="IL1BCENZYME"/>
</dbReference>
<accession>A0A8C5Q2T5</accession>
<dbReference type="InterPro" id="IPR015917">
    <property type="entry name" value="Pept_C14A"/>
</dbReference>
<dbReference type="PROSITE" id="PS01122">
    <property type="entry name" value="CASPASE_CYS"/>
    <property type="match status" value="1"/>
</dbReference>
<dbReference type="Gene3D" id="1.10.533.10">
    <property type="entry name" value="Death Domain, Fas"/>
    <property type="match status" value="2"/>
</dbReference>
<feature type="domain" description="DED" evidence="17">
    <location>
        <begin position="2"/>
        <end position="81"/>
    </location>
</feature>
<gene>
    <name evidence="20" type="primary">CASP10</name>
</gene>
<keyword evidence="4" id="KW-0963">Cytoplasm</keyword>
<dbReference type="InterPro" id="IPR011029">
    <property type="entry name" value="DEATH-like_dom_sf"/>
</dbReference>
<dbReference type="GO" id="GO:0051604">
    <property type="term" value="P:protein maturation"/>
    <property type="evidence" value="ECO:0007669"/>
    <property type="project" value="UniProtKB-ARBA"/>
</dbReference>
<name>A0A8C5Q2T5_9ANUR</name>
<evidence type="ECO:0000256" key="7">
    <source>
        <dbReference type="ARBA" id="ARBA00022703"/>
    </source>
</evidence>
<dbReference type="EC" id="3.4.22.61" evidence="14"/>
<dbReference type="GeneTree" id="ENSGT00940000160994"/>
<dbReference type="InterPro" id="IPR001309">
    <property type="entry name" value="Pept_C14_p20"/>
</dbReference>
<dbReference type="Ensembl" id="ENSLLET00000032939.1">
    <property type="protein sequence ID" value="ENSLLEP00000031722.1"/>
    <property type="gene ID" value="ENSLLEG00000020096.1"/>
</dbReference>
<dbReference type="GO" id="GO:0005634">
    <property type="term" value="C:nucleus"/>
    <property type="evidence" value="ECO:0007669"/>
    <property type="project" value="UniProtKB-SubCell"/>
</dbReference>
<comment type="subcellular location">
    <subcellularLocation>
        <location evidence="2">Cytoplasm</location>
    </subcellularLocation>
    <subcellularLocation>
        <location evidence="1">Nucleus</location>
    </subcellularLocation>
</comment>
<comment type="similarity">
    <text evidence="3 16">Belongs to the peptidase C14A family.</text>
</comment>
<evidence type="ECO:0000256" key="2">
    <source>
        <dbReference type="ARBA" id="ARBA00004496"/>
    </source>
</evidence>
<dbReference type="InterPro" id="IPR033139">
    <property type="entry name" value="Caspase_cys_AS"/>
</dbReference>
<dbReference type="FunFam" id="3.40.50.1460:FF:000008">
    <property type="entry name" value="caspase-8 isoform X1"/>
    <property type="match status" value="1"/>
</dbReference>
<dbReference type="SUPFAM" id="SSF52129">
    <property type="entry name" value="Caspase-like"/>
    <property type="match status" value="1"/>
</dbReference>
<evidence type="ECO:0000313" key="20">
    <source>
        <dbReference type="Ensembl" id="ENSLLEP00000031722.1"/>
    </source>
</evidence>
<dbReference type="Gene3D" id="3.40.50.1460">
    <property type="match status" value="1"/>
</dbReference>
<dbReference type="CDD" id="cd00032">
    <property type="entry name" value="CASc"/>
    <property type="match status" value="1"/>
</dbReference>
<keyword evidence="6" id="KW-0645">Protease</keyword>
<sequence>MEFLDILYEIDSQLGETDVDAMKFLCKDILQAKKKLEQVDSGRELFDLLMNSDLLKEDDDFLLAELLYLIGQHSLLKKLNTNKETVKEHLPHYGKISHYRQILFEISENITTKDQDEIIFLLKLSKKIKRKASFLELLNYMEKVEMISEDNINTLEKVLTKVSPDLLRITTTYKTLQAQCNHNTNAMSTTGPAVPECETEDLQKPQFSIQVSHMEKPCDGSNTESLGVIVQEVHSEGEGKENYNANIESQVGDLSLNDDEPAPDTSSKIYGMNRKHRGYCLLISNSIFAKSSPRKGTEADVAELTYVFEWLGFEVVTFLDRTANDMKRHLSDVSKRDHSDRDCFVCCIMTHGESGTVMGTDNEILSISEIITYFVAKNCQTLSEKPKIFFIQACQGKPPQSANPIEKDAAATDKKYVPSIPDDADLLIGMSTVDGHCSFRHVREGTWYIQALCANLVDLVPRGEDVLSILTKVNHDVSQKAAPLYYGKQMPHPNFTLRKKIVFPNPGRPYKPNRQMVTMI</sequence>
<evidence type="ECO:0000259" key="19">
    <source>
        <dbReference type="PROSITE" id="PS50208"/>
    </source>
</evidence>
<dbReference type="GO" id="GO:0005737">
    <property type="term" value="C:cytoplasm"/>
    <property type="evidence" value="ECO:0007669"/>
    <property type="project" value="UniProtKB-SubCell"/>
</dbReference>
<evidence type="ECO:0000313" key="21">
    <source>
        <dbReference type="Proteomes" id="UP000694569"/>
    </source>
</evidence>
<keyword evidence="10" id="KW-0788">Thiol protease</keyword>
<keyword evidence="9" id="KW-0378">Hydrolase</keyword>
<dbReference type="InterPro" id="IPR011600">
    <property type="entry name" value="Pept_C14_caspase"/>
</dbReference>
<keyword evidence="7" id="KW-0053">Apoptosis</keyword>
<reference evidence="20" key="2">
    <citation type="submission" date="2025-09" db="UniProtKB">
        <authorList>
            <consortium name="Ensembl"/>
        </authorList>
    </citation>
    <scope>IDENTIFICATION</scope>
</reference>
<dbReference type="Proteomes" id="UP000694569">
    <property type="component" value="Unplaced"/>
</dbReference>
<evidence type="ECO:0000256" key="16">
    <source>
        <dbReference type="RuleBase" id="RU003971"/>
    </source>
</evidence>
<keyword evidence="21" id="KW-1185">Reference proteome</keyword>
<evidence type="ECO:0000256" key="11">
    <source>
        <dbReference type="ARBA" id="ARBA00023145"/>
    </source>
</evidence>
<dbReference type="PANTHER" id="PTHR48169">
    <property type="entry name" value="DED DOMAIN-CONTAINING PROTEIN"/>
    <property type="match status" value="1"/>
</dbReference>
<dbReference type="CDD" id="cd08792">
    <property type="entry name" value="DED_Caspase_8_10_r1"/>
    <property type="match status" value="1"/>
</dbReference>
<dbReference type="GO" id="GO:0032991">
    <property type="term" value="C:protein-containing complex"/>
    <property type="evidence" value="ECO:0007669"/>
    <property type="project" value="UniProtKB-ARBA"/>
</dbReference>
<dbReference type="Pfam" id="PF00656">
    <property type="entry name" value="Peptidase_C14"/>
    <property type="match status" value="1"/>
</dbReference>